<accession>A0A8J1T8T1</accession>
<dbReference type="Gene3D" id="1.10.750.20">
    <property type="entry name" value="SOCS box"/>
    <property type="match status" value="1"/>
</dbReference>
<comment type="caution">
    <text evidence="3">The sequence shown here is derived from an EMBL/GenBank/DDBJ whole genome shotgun (WGS) entry which is preliminary data.</text>
</comment>
<dbReference type="SMART" id="SM00248">
    <property type="entry name" value="ANK"/>
    <property type="match status" value="4"/>
</dbReference>
<evidence type="ECO:0000256" key="2">
    <source>
        <dbReference type="ARBA" id="ARBA00023043"/>
    </source>
</evidence>
<keyword evidence="2" id="KW-0040">ANK repeat</keyword>
<dbReference type="PROSITE" id="PS50225">
    <property type="entry name" value="SOCS"/>
    <property type="match status" value="1"/>
</dbReference>
<proteinExistence type="predicted"/>
<gene>
    <name evidence="3" type="ORF">OFUS_LOCUS9647</name>
</gene>
<organism evidence="3 4">
    <name type="scientific">Owenia fusiformis</name>
    <name type="common">Polychaete worm</name>
    <dbReference type="NCBI Taxonomy" id="6347"/>
    <lineage>
        <taxon>Eukaryota</taxon>
        <taxon>Metazoa</taxon>
        <taxon>Spiralia</taxon>
        <taxon>Lophotrochozoa</taxon>
        <taxon>Annelida</taxon>
        <taxon>Polychaeta</taxon>
        <taxon>Sedentaria</taxon>
        <taxon>Canalipalpata</taxon>
        <taxon>Sabellida</taxon>
        <taxon>Oweniida</taxon>
        <taxon>Oweniidae</taxon>
        <taxon>Owenia</taxon>
    </lineage>
</organism>
<dbReference type="SUPFAM" id="SSF48403">
    <property type="entry name" value="Ankyrin repeat"/>
    <property type="match status" value="1"/>
</dbReference>
<dbReference type="PRINTS" id="PR01415">
    <property type="entry name" value="ANKYRIN"/>
</dbReference>
<protein>
    <submittedName>
        <fullName evidence="3">Uncharacterized protein</fullName>
    </submittedName>
</protein>
<evidence type="ECO:0000256" key="1">
    <source>
        <dbReference type="ARBA" id="ARBA00022737"/>
    </source>
</evidence>
<dbReference type="PANTHER" id="PTHR24171">
    <property type="entry name" value="ANKYRIN REPEAT DOMAIN-CONTAINING PROTEIN 39-RELATED"/>
    <property type="match status" value="1"/>
</dbReference>
<sequence>MGIKASTLNWFDQQKQLSYRPKKSQGSFTTVPPRYNHRWTDLHYAASHGNLRRIQEIIHKGGTFNIDKQDYYGKTALYWACYKGHSDCVEELLKFGAKINIVCRHGGTALHAVAGLYPECAKLLIQHGADVNHTDKWGVTPMYIAACNGQFRVIEYLIAAGAKLTYKNNKTGDIPKPLSSHKELCEQLQFISLNPPSLQHLCRTSVRQHVAEYPMQKLLDCHLPKPISDYLILSDL</sequence>
<dbReference type="Pfam" id="PF07525">
    <property type="entry name" value="SOCS_box"/>
    <property type="match status" value="1"/>
</dbReference>
<dbReference type="Proteomes" id="UP000749559">
    <property type="component" value="Unassembled WGS sequence"/>
</dbReference>
<dbReference type="InterPro" id="IPR002110">
    <property type="entry name" value="Ankyrin_rpt"/>
</dbReference>
<dbReference type="Pfam" id="PF12796">
    <property type="entry name" value="Ank_2"/>
    <property type="match status" value="1"/>
</dbReference>
<name>A0A8J1T8T1_OWEFU</name>
<dbReference type="SMART" id="SM00969">
    <property type="entry name" value="SOCS_box"/>
    <property type="match status" value="1"/>
</dbReference>
<dbReference type="GO" id="GO:0035556">
    <property type="term" value="P:intracellular signal transduction"/>
    <property type="evidence" value="ECO:0007669"/>
    <property type="project" value="InterPro"/>
</dbReference>
<dbReference type="SUPFAM" id="SSF158235">
    <property type="entry name" value="SOCS box-like"/>
    <property type="match status" value="1"/>
</dbReference>
<dbReference type="AlphaFoldDB" id="A0A8J1T8T1"/>
<dbReference type="EMBL" id="CAIIXF020000005">
    <property type="protein sequence ID" value="CAH1783298.1"/>
    <property type="molecule type" value="Genomic_DNA"/>
</dbReference>
<keyword evidence="4" id="KW-1185">Reference proteome</keyword>
<reference evidence="3" key="1">
    <citation type="submission" date="2022-03" db="EMBL/GenBank/DDBJ databases">
        <authorList>
            <person name="Martin C."/>
        </authorList>
    </citation>
    <scope>NUCLEOTIDE SEQUENCE</scope>
</reference>
<dbReference type="PROSITE" id="PS50088">
    <property type="entry name" value="ANK_REPEAT"/>
    <property type="match status" value="2"/>
</dbReference>
<evidence type="ECO:0000313" key="3">
    <source>
        <dbReference type="EMBL" id="CAH1783298.1"/>
    </source>
</evidence>
<dbReference type="Gene3D" id="1.25.40.20">
    <property type="entry name" value="Ankyrin repeat-containing domain"/>
    <property type="match status" value="1"/>
</dbReference>
<dbReference type="OrthoDB" id="194358at2759"/>
<dbReference type="PROSITE" id="PS50297">
    <property type="entry name" value="ANK_REP_REGION"/>
    <property type="match status" value="2"/>
</dbReference>
<dbReference type="Pfam" id="PF13637">
    <property type="entry name" value="Ank_4"/>
    <property type="match status" value="1"/>
</dbReference>
<dbReference type="InterPro" id="IPR036036">
    <property type="entry name" value="SOCS_box-like_dom_sf"/>
</dbReference>
<dbReference type="InterPro" id="IPR001496">
    <property type="entry name" value="SOCS_box"/>
</dbReference>
<evidence type="ECO:0000313" key="4">
    <source>
        <dbReference type="Proteomes" id="UP000749559"/>
    </source>
</evidence>
<dbReference type="InterPro" id="IPR036770">
    <property type="entry name" value="Ankyrin_rpt-contain_sf"/>
</dbReference>
<keyword evidence="1" id="KW-0677">Repeat</keyword>